<feature type="transmembrane region" description="Helical" evidence="6">
    <location>
        <begin position="238"/>
        <end position="259"/>
    </location>
</feature>
<feature type="transmembrane region" description="Helical" evidence="6">
    <location>
        <begin position="375"/>
        <end position="394"/>
    </location>
</feature>
<name>A0AA37P8J2_9PEZI</name>
<dbReference type="RefSeq" id="XP_049129966.1">
    <property type="nucleotide sequence ID" value="XM_049274009.1"/>
</dbReference>
<feature type="compositionally biased region" description="Basic and acidic residues" evidence="5">
    <location>
        <begin position="1"/>
        <end position="10"/>
    </location>
</feature>
<comment type="caution">
    <text evidence="8">The sequence shown here is derived from an EMBL/GenBank/DDBJ whole genome shotgun (WGS) entry which is preliminary data.</text>
</comment>
<dbReference type="PANTHER" id="PTHR23502:SF134">
    <property type="entry name" value="MAJOR FACILITATOR SUPERFAMILY (MFS) PROFILE DOMAIN-CONTAINING PROTEIN-RELATED"/>
    <property type="match status" value="1"/>
</dbReference>
<dbReference type="GeneID" id="73328599"/>
<dbReference type="GO" id="GO:0005886">
    <property type="term" value="C:plasma membrane"/>
    <property type="evidence" value="ECO:0007669"/>
    <property type="project" value="TreeGrafter"/>
</dbReference>
<feature type="transmembrane region" description="Helical" evidence="6">
    <location>
        <begin position="414"/>
        <end position="432"/>
    </location>
</feature>
<keyword evidence="2 6" id="KW-0812">Transmembrane</keyword>
<dbReference type="PRINTS" id="PR01036">
    <property type="entry name" value="TCRTETB"/>
</dbReference>
<organism evidence="8 9">
    <name type="scientific">Colletotrichum spaethianum</name>
    <dbReference type="NCBI Taxonomy" id="700344"/>
    <lineage>
        <taxon>Eukaryota</taxon>
        <taxon>Fungi</taxon>
        <taxon>Dikarya</taxon>
        <taxon>Ascomycota</taxon>
        <taxon>Pezizomycotina</taxon>
        <taxon>Sordariomycetes</taxon>
        <taxon>Hypocreomycetidae</taxon>
        <taxon>Glomerellales</taxon>
        <taxon>Glomerellaceae</taxon>
        <taxon>Colletotrichum</taxon>
        <taxon>Colletotrichum spaethianum species complex</taxon>
    </lineage>
</organism>
<feature type="domain" description="Major facilitator superfamily (MFS) profile" evidence="7">
    <location>
        <begin position="113"/>
        <end position="569"/>
    </location>
</feature>
<feature type="transmembrane region" description="Helical" evidence="6">
    <location>
        <begin position="204"/>
        <end position="226"/>
    </location>
</feature>
<accession>A0AA37P8J2</accession>
<gene>
    <name evidence="8" type="ORF">ColSpa_07797</name>
</gene>
<dbReference type="Pfam" id="PF07690">
    <property type="entry name" value="MFS_1"/>
    <property type="match status" value="1"/>
</dbReference>
<dbReference type="Gene3D" id="1.20.1250.20">
    <property type="entry name" value="MFS general substrate transporter like domains"/>
    <property type="match status" value="1"/>
</dbReference>
<feature type="region of interest" description="Disordered" evidence="5">
    <location>
        <begin position="1"/>
        <end position="20"/>
    </location>
</feature>
<feature type="transmembrane region" description="Helical" evidence="6">
    <location>
        <begin position="483"/>
        <end position="504"/>
    </location>
</feature>
<evidence type="ECO:0000256" key="3">
    <source>
        <dbReference type="ARBA" id="ARBA00022989"/>
    </source>
</evidence>
<keyword evidence="9" id="KW-1185">Reference proteome</keyword>
<feature type="transmembrane region" description="Helical" evidence="6">
    <location>
        <begin position="149"/>
        <end position="170"/>
    </location>
</feature>
<proteinExistence type="predicted"/>
<reference evidence="8 9" key="1">
    <citation type="submission" date="2022-03" db="EMBL/GenBank/DDBJ databases">
        <title>Genome data of Colletotrichum spp.</title>
        <authorList>
            <person name="Utami Y.D."/>
            <person name="Hiruma K."/>
        </authorList>
    </citation>
    <scope>NUCLEOTIDE SEQUENCE [LARGE SCALE GENOMIC DNA]</scope>
    <source>
        <strain evidence="8 9">MAFF 239500</strain>
    </source>
</reference>
<evidence type="ECO:0000256" key="2">
    <source>
        <dbReference type="ARBA" id="ARBA00022692"/>
    </source>
</evidence>
<feature type="transmembrane region" description="Helical" evidence="6">
    <location>
        <begin position="177"/>
        <end position="198"/>
    </location>
</feature>
<sequence>MPSSTTHDRATTPLEGVSIAGPGVKRSRVAEITNRRHGSKGNTLSLNLGEAAQDSPVVLEIPLNIDALDPSFRLPQCLRSNGIEGCLEEDYPTVIDAKYQSPFAWSLGKKTTVLFGTFFAATLAAYSAGAYAMAADPLTEKWDISRTKFNLGITLFVLGFGFAPMILALISEIYGRYWVFVGSGAVFFLGTLGCAVTQSFAGMLVSRLVTGNGASVFATLTGGVVGDVFHKETRNTPMALYSLTIMIGTGLGPMISGIIVDNLDWRWIFYLQMITVGSTTLAIFFFFDETRSNVVLRRKCTALNIHFENIDLQRVAPQGNVEEALLKRDVRPPLAGHSQIVRIMFQAHIEGPKLDMSIIWRSFAFPLKLLFTESVVFWFSAWVSFAWAILYMQFNSIGLAFRSIHGFSSTQIGGVYTAVIVGSIVGAVITIFQDPIFRKLMPRRMATPEGRLYSACVESLFLPIGLFWFGWSSSPDVPWVVPALAIVSVTVGIFTVYLAVFNYLADTYHRYASSALAAQSMCRNILAGVFPLFTNIMFQQLGYGVAGSLLGGIGLLLSLVPWLLCIYGEKIRGRSPFAGQLKAG</sequence>
<evidence type="ECO:0000313" key="9">
    <source>
        <dbReference type="Proteomes" id="UP001055115"/>
    </source>
</evidence>
<keyword evidence="4 6" id="KW-0472">Membrane</keyword>
<evidence type="ECO:0000256" key="1">
    <source>
        <dbReference type="ARBA" id="ARBA00004141"/>
    </source>
</evidence>
<dbReference type="Proteomes" id="UP001055115">
    <property type="component" value="Unassembled WGS sequence"/>
</dbReference>
<evidence type="ECO:0000256" key="4">
    <source>
        <dbReference type="ARBA" id="ARBA00023136"/>
    </source>
</evidence>
<dbReference type="GO" id="GO:0022857">
    <property type="term" value="F:transmembrane transporter activity"/>
    <property type="evidence" value="ECO:0007669"/>
    <property type="project" value="InterPro"/>
</dbReference>
<dbReference type="InterPro" id="IPR011701">
    <property type="entry name" value="MFS"/>
</dbReference>
<dbReference type="PANTHER" id="PTHR23502">
    <property type="entry name" value="MAJOR FACILITATOR SUPERFAMILY"/>
    <property type="match status" value="1"/>
</dbReference>
<dbReference type="InterPro" id="IPR020846">
    <property type="entry name" value="MFS_dom"/>
</dbReference>
<feature type="transmembrane region" description="Helical" evidence="6">
    <location>
        <begin position="113"/>
        <end position="134"/>
    </location>
</feature>
<evidence type="ECO:0000256" key="5">
    <source>
        <dbReference type="SAM" id="MobiDB-lite"/>
    </source>
</evidence>
<keyword evidence="3 6" id="KW-1133">Transmembrane helix</keyword>
<feature type="transmembrane region" description="Helical" evidence="6">
    <location>
        <begin position="265"/>
        <end position="287"/>
    </location>
</feature>
<dbReference type="InterPro" id="IPR036259">
    <property type="entry name" value="MFS_trans_sf"/>
</dbReference>
<dbReference type="PROSITE" id="PS50850">
    <property type="entry name" value="MFS"/>
    <property type="match status" value="1"/>
</dbReference>
<dbReference type="AlphaFoldDB" id="A0AA37P8J2"/>
<protein>
    <submittedName>
        <fullName evidence="8">Efflux pump atB</fullName>
    </submittedName>
</protein>
<dbReference type="SUPFAM" id="SSF103473">
    <property type="entry name" value="MFS general substrate transporter"/>
    <property type="match status" value="1"/>
</dbReference>
<evidence type="ECO:0000313" key="8">
    <source>
        <dbReference type="EMBL" id="GKT47616.1"/>
    </source>
</evidence>
<comment type="subcellular location">
    <subcellularLocation>
        <location evidence="1">Membrane</location>
        <topology evidence="1">Multi-pass membrane protein</topology>
    </subcellularLocation>
</comment>
<feature type="transmembrane region" description="Helical" evidence="6">
    <location>
        <begin position="549"/>
        <end position="567"/>
    </location>
</feature>
<feature type="transmembrane region" description="Helical" evidence="6">
    <location>
        <begin position="452"/>
        <end position="471"/>
    </location>
</feature>
<evidence type="ECO:0000259" key="7">
    <source>
        <dbReference type="PROSITE" id="PS50850"/>
    </source>
</evidence>
<evidence type="ECO:0000256" key="6">
    <source>
        <dbReference type="SAM" id="Phobius"/>
    </source>
</evidence>
<feature type="transmembrane region" description="Helical" evidence="6">
    <location>
        <begin position="525"/>
        <end position="543"/>
    </location>
</feature>
<dbReference type="EMBL" id="BQXU01000020">
    <property type="protein sequence ID" value="GKT47616.1"/>
    <property type="molecule type" value="Genomic_DNA"/>
</dbReference>